<evidence type="ECO:0000256" key="1">
    <source>
        <dbReference type="ARBA" id="ARBA00004496"/>
    </source>
</evidence>
<evidence type="ECO:0000256" key="2">
    <source>
        <dbReference type="ARBA" id="ARBA00007957"/>
    </source>
</evidence>
<comment type="subcellular location">
    <subcellularLocation>
        <location evidence="1">Cytoplasm</location>
    </subcellularLocation>
</comment>
<keyword evidence="4" id="KW-0678">Repressor</keyword>
<dbReference type="InterPro" id="IPR002481">
    <property type="entry name" value="FUR"/>
</dbReference>
<name>A0A840NLB5_9PSEU</name>
<comment type="cofactor">
    <cofactor evidence="11">
        <name>Zn(2+)</name>
        <dbReference type="ChEBI" id="CHEBI:29105"/>
    </cofactor>
    <text evidence="11">Binds 1 zinc ion per subunit.</text>
</comment>
<feature type="binding site" evidence="11">
    <location>
        <position position="152"/>
    </location>
    <ligand>
        <name>Zn(2+)</name>
        <dbReference type="ChEBI" id="CHEBI:29105"/>
    </ligand>
</feature>
<gene>
    <name evidence="13" type="ORF">BJ969_005452</name>
</gene>
<keyword evidence="9" id="KW-0238">DNA-binding</keyword>
<dbReference type="Gene3D" id="1.10.10.10">
    <property type="entry name" value="Winged helix-like DNA-binding domain superfamily/Winged helix DNA-binding domain"/>
    <property type="match status" value="1"/>
</dbReference>
<dbReference type="SUPFAM" id="SSF46785">
    <property type="entry name" value="Winged helix' DNA-binding domain"/>
    <property type="match status" value="1"/>
</dbReference>
<organism evidence="13 14">
    <name type="scientific">Saccharopolyspora gloriosae</name>
    <dbReference type="NCBI Taxonomy" id="455344"/>
    <lineage>
        <taxon>Bacteria</taxon>
        <taxon>Bacillati</taxon>
        <taxon>Actinomycetota</taxon>
        <taxon>Actinomycetes</taxon>
        <taxon>Pseudonocardiales</taxon>
        <taxon>Pseudonocardiaceae</taxon>
        <taxon>Saccharopolyspora</taxon>
    </lineage>
</organism>
<dbReference type="InterPro" id="IPR036390">
    <property type="entry name" value="WH_DNA-bd_sf"/>
</dbReference>
<dbReference type="AlphaFoldDB" id="A0A840NLB5"/>
<dbReference type="GO" id="GO:1900376">
    <property type="term" value="P:regulation of secondary metabolite biosynthetic process"/>
    <property type="evidence" value="ECO:0007669"/>
    <property type="project" value="TreeGrafter"/>
</dbReference>
<comment type="similarity">
    <text evidence="2">Belongs to the Fur family.</text>
</comment>
<keyword evidence="3" id="KW-0963">Cytoplasm</keyword>
<accession>A0A840NLB5</accession>
<dbReference type="RefSeq" id="WP_184483664.1">
    <property type="nucleotide sequence ID" value="NZ_JACHIV010000001.1"/>
</dbReference>
<sequence>MNQHSDPGTGHTDAADGHAVALRSRLRDAGLRVTKPRVAVLRWLAGHPHSTADQAVSAVRPELGGVSTQAVYDVLRACTAAGLLRRIEPAGHPARFEARTADNHHHLVCRRCGRTEDVDCVHGAAPCLTPSDSAGYAVDEAEVVYWGVCPDCRSAARPTGDQLADPNRGARSGRAPGR</sequence>
<dbReference type="GO" id="GO:0005737">
    <property type="term" value="C:cytoplasm"/>
    <property type="evidence" value="ECO:0007669"/>
    <property type="project" value="UniProtKB-SubCell"/>
</dbReference>
<feature type="binding site" evidence="11">
    <location>
        <position position="149"/>
    </location>
    <ligand>
        <name>Zn(2+)</name>
        <dbReference type="ChEBI" id="CHEBI:29105"/>
    </ligand>
</feature>
<dbReference type="Gene3D" id="3.30.1490.190">
    <property type="match status" value="1"/>
</dbReference>
<dbReference type="Pfam" id="PF01475">
    <property type="entry name" value="FUR"/>
    <property type="match status" value="1"/>
</dbReference>
<keyword evidence="6 11" id="KW-0862">Zinc</keyword>
<keyword evidence="8" id="KW-0805">Transcription regulation</keyword>
<dbReference type="CDD" id="cd07153">
    <property type="entry name" value="Fur_like"/>
    <property type="match status" value="1"/>
</dbReference>
<evidence type="ECO:0000256" key="12">
    <source>
        <dbReference type="SAM" id="MobiDB-lite"/>
    </source>
</evidence>
<keyword evidence="10" id="KW-0804">Transcription</keyword>
<evidence type="ECO:0000256" key="5">
    <source>
        <dbReference type="ARBA" id="ARBA00022723"/>
    </source>
</evidence>
<dbReference type="EMBL" id="JACHIV010000001">
    <property type="protein sequence ID" value="MBB5072364.1"/>
    <property type="molecule type" value="Genomic_DNA"/>
</dbReference>
<protein>
    <submittedName>
        <fullName evidence="13">Fur family ferric uptake transcriptional regulator</fullName>
    </submittedName>
</protein>
<evidence type="ECO:0000313" key="13">
    <source>
        <dbReference type="EMBL" id="MBB5072364.1"/>
    </source>
</evidence>
<dbReference type="GO" id="GO:0008270">
    <property type="term" value="F:zinc ion binding"/>
    <property type="evidence" value="ECO:0007669"/>
    <property type="project" value="TreeGrafter"/>
</dbReference>
<dbReference type="GO" id="GO:0045892">
    <property type="term" value="P:negative regulation of DNA-templated transcription"/>
    <property type="evidence" value="ECO:0007669"/>
    <property type="project" value="TreeGrafter"/>
</dbReference>
<dbReference type="InterPro" id="IPR043135">
    <property type="entry name" value="Fur_C"/>
</dbReference>
<evidence type="ECO:0000256" key="11">
    <source>
        <dbReference type="PIRSR" id="PIRSR602481-1"/>
    </source>
</evidence>
<evidence type="ECO:0000256" key="6">
    <source>
        <dbReference type="ARBA" id="ARBA00022833"/>
    </source>
</evidence>
<feature type="region of interest" description="Disordered" evidence="12">
    <location>
        <begin position="156"/>
        <end position="178"/>
    </location>
</feature>
<evidence type="ECO:0000256" key="10">
    <source>
        <dbReference type="ARBA" id="ARBA00023163"/>
    </source>
</evidence>
<feature type="binding site" evidence="11">
    <location>
        <position position="109"/>
    </location>
    <ligand>
        <name>Zn(2+)</name>
        <dbReference type="ChEBI" id="CHEBI:29105"/>
    </ligand>
</feature>
<dbReference type="PANTHER" id="PTHR33202">
    <property type="entry name" value="ZINC UPTAKE REGULATION PROTEIN"/>
    <property type="match status" value="1"/>
</dbReference>
<dbReference type="InterPro" id="IPR036388">
    <property type="entry name" value="WH-like_DNA-bd_sf"/>
</dbReference>
<evidence type="ECO:0000256" key="4">
    <source>
        <dbReference type="ARBA" id="ARBA00022491"/>
    </source>
</evidence>
<dbReference type="Proteomes" id="UP000580474">
    <property type="component" value="Unassembled WGS sequence"/>
</dbReference>
<evidence type="ECO:0000256" key="9">
    <source>
        <dbReference type="ARBA" id="ARBA00023125"/>
    </source>
</evidence>
<keyword evidence="7" id="KW-0408">Iron</keyword>
<evidence type="ECO:0000256" key="8">
    <source>
        <dbReference type="ARBA" id="ARBA00023015"/>
    </source>
</evidence>
<feature type="binding site" evidence="11">
    <location>
        <position position="112"/>
    </location>
    <ligand>
        <name>Zn(2+)</name>
        <dbReference type="ChEBI" id="CHEBI:29105"/>
    </ligand>
</feature>
<evidence type="ECO:0000313" key="14">
    <source>
        <dbReference type="Proteomes" id="UP000580474"/>
    </source>
</evidence>
<keyword evidence="14" id="KW-1185">Reference proteome</keyword>
<dbReference type="PANTHER" id="PTHR33202:SF18">
    <property type="entry name" value="TRANSCRIPTIONAL REGULATOR FURA"/>
    <property type="match status" value="1"/>
</dbReference>
<proteinExistence type="inferred from homology"/>
<keyword evidence="5 11" id="KW-0479">Metal-binding</keyword>
<dbReference type="GO" id="GO:0003700">
    <property type="term" value="F:DNA-binding transcription factor activity"/>
    <property type="evidence" value="ECO:0007669"/>
    <property type="project" value="InterPro"/>
</dbReference>
<evidence type="ECO:0000256" key="3">
    <source>
        <dbReference type="ARBA" id="ARBA00022490"/>
    </source>
</evidence>
<evidence type="ECO:0000256" key="7">
    <source>
        <dbReference type="ARBA" id="ARBA00023004"/>
    </source>
</evidence>
<comment type="caution">
    <text evidence="13">The sequence shown here is derived from an EMBL/GenBank/DDBJ whole genome shotgun (WGS) entry which is preliminary data.</text>
</comment>
<reference evidence="13 14" key="1">
    <citation type="submission" date="2020-08" db="EMBL/GenBank/DDBJ databases">
        <title>Sequencing the genomes of 1000 actinobacteria strains.</title>
        <authorList>
            <person name="Klenk H.-P."/>
        </authorList>
    </citation>
    <scope>NUCLEOTIDE SEQUENCE [LARGE SCALE GENOMIC DNA]</scope>
    <source>
        <strain evidence="13 14">DSM 45582</strain>
    </source>
</reference>
<dbReference type="GO" id="GO:0000976">
    <property type="term" value="F:transcription cis-regulatory region binding"/>
    <property type="evidence" value="ECO:0007669"/>
    <property type="project" value="TreeGrafter"/>
</dbReference>